<evidence type="ECO:0000256" key="1">
    <source>
        <dbReference type="SAM" id="MobiDB-lite"/>
    </source>
</evidence>
<dbReference type="PANTHER" id="PTHR34475:SF1">
    <property type="entry name" value="CYTOSKELETON PROTEIN RODZ"/>
    <property type="match status" value="1"/>
</dbReference>
<dbReference type="EMBL" id="JBAWKS010000001">
    <property type="protein sequence ID" value="MEI4548708.1"/>
    <property type="molecule type" value="Genomic_DNA"/>
</dbReference>
<dbReference type="InterPro" id="IPR025194">
    <property type="entry name" value="RodZ-like_C"/>
</dbReference>
<dbReference type="Proteomes" id="UP001382455">
    <property type="component" value="Unassembled WGS sequence"/>
</dbReference>
<dbReference type="PANTHER" id="PTHR34475">
    <property type="match status" value="1"/>
</dbReference>
<gene>
    <name evidence="4" type="ORF">WAE96_03165</name>
</gene>
<keyword evidence="2" id="KW-1133">Transmembrane helix</keyword>
<keyword evidence="5" id="KW-1185">Reference proteome</keyword>
<feature type="compositionally biased region" description="Polar residues" evidence="1">
    <location>
        <begin position="171"/>
        <end position="194"/>
    </location>
</feature>
<protein>
    <submittedName>
        <fullName evidence="4">RodZ domain-containing protein</fullName>
    </submittedName>
</protein>
<keyword evidence="2" id="KW-0472">Membrane</keyword>
<feature type="compositionally biased region" description="Polar residues" evidence="1">
    <location>
        <begin position="142"/>
        <end position="157"/>
    </location>
</feature>
<sequence length="295" mass="33377">MTEEVLAQEPTTGLGEQLATAREQHAVSVDEMAHKLKLTAKQISAIECDDYSQLGPVTFVKGHIRSYCREFNLNEAQLMSQFRHQREETEKRMQSFSRRTEREAKDNRLMLFSYAIIALILGSSLFIWWQNREPAPTEAETSKTVVETPSQENSTVPVVTERKAANQINLAETSQLSNDEPQQTSSQEPETTLAEQPEVTKPAVAEKKKNTKKNVSTIVMTFKDDSWVEIFDADGERVAFGVKKKGYVMTLDGKAPFNVVLGKHYIVDVEFNDELVDMSHFPTNRLAKFSLPLSE</sequence>
<dbReference type="Gene3D" id="1.10.260.40">
    <property type="entry name" value="lambda repressor-like DNA-binding domains"/>
    <property type="match status" value="1"/>
</dbReference>
<reference evidence="4 5" key="1">
    <citation type="submission" date="2023-12" db="EMBL/GenBank/DDBJ databases">
        <title>Friends and Foes: Symbiotic and Algicidal bacterial influence on Karenia brevis blooms.</title>
        <authorList>
            <person name="Fei C."/>
            <person name="Mohamed A.R."/>
            <person name="Booker A."/>
            <person name="Arshad M."/>
            <person name="Klass S."/>
            <person name="Ahn S."/>
            <person name="Gilbert P.M."/>
            <person name="Heil C.A."/>
            <person name="Martinez J.M."/>
            <person name="Amin S.A."/>
        </authorList>
    </citation>
    <scope>NUCLEOTIDE SEQUENCE [LARGE SCALE GENOMIC DNA]</scope>
    <source>
        <strain evidence="4 5">CE15</strain>
    </source>
</reference>
<evidence type="ECO:0000313" key="4">
    <source>
        <dbReference type="EMBL" id="MEI4548708.1"/>
    </source>
</evidence>
<name>A0ABU8EP25_9GAMM</name>
<dbReference type="Pfam" id="PF13464">
    <property type="entry name" value="RodZ_C"/>
    <property type="match status" value="1"/>
</dbReference>
<dbReference type="RefSeq" id="WP_336434573.1">
    <property type="nucleotide sequence ID" value="NZ_JBAWKS010000001.1"/>
</dbReference>
<proteinExistence type="predicted"/>
<comment type="caution">
    <text evidence="4">The sequence shown here is derived from an EMBL/GenBank/DDBJ whole genome shotgun (WGS) entry which is preliminary data.</text>
</comment>
<feature type="region of interest" description="Disordered" evidence="1">
    <location>
        <begin position="139"/>
        <end position="159"/>
    </location>
</feature>
<keyword evidence="2" id="KW-0812">Transmembrane</keyword>
<dbReference type="Pfam" id="PF13413">
    <property type="entry name" value="HTH_25"/>
    <property type="match status" value="1"/>
</dbReference>
<dbReference type="InterPro" id="IPR010982">
    <property type="entry name" value="Lambda_DNA-bd_dom_sf"/>
</dbReference>
<evidence type="ECO:0000313" key="5">
    <source>
        <dbReference type="Proteomes" id="UP001382455"/>
    </source>
</evidence>
<feature type="transmembrane region" description="Helical" evidence="2">
    <location>
        <begin position="109"/>
        <end position="129"/>
    </location>
</feature>
<accession>A0ABU8EP25</accession>
<organism evidence="4 5">
    <name type="scientific">Pseudoalteromonas spongiae</name>
    <dbReference type="NCBI Taxonomy" id="298657"/>
    <lineage>
        <taxon>Bacteria</taxon>
        <taxon>Pseudomonadati</taxon>
        <taxon>Pseudomonadota</taxon>
        <taxon>Gammaproteobacteria</taxon>
        <taxon>Alteromonadales</taxon>
        <taxon>Pseudoalteromonadaceae</taxon>
        <taxon>Pseudoalteromonas</taxon>
    </lineage>
</organism>
<feature type="region of interest" description="Disordered" evidence="1">
    <location>
        <begin position="171"/>
        <end position="207"/>
    </location>
</feature>
<feature type="domain" description="Cytoskeleton protein RodZ-like C-terminal" evidence="3">
    <location>
        <begin position="219"/>
        <end position="290"/>
    </location>
</feature>
<evidence type="ECO:0000256" key="2">
    <source>
        <dbReference type="SAM" id="Phobius"/>
    </source>
</evidence>
<dbReference type="InterPro" id="IPR050400">
    <property type="entry name" value="Bact_Cytoskel_RodZ"/>
</dbReference>
<evidence type="ECO:0000259" key="3">
    <source>
        <dbReference type="Pfam" id="PF13464"/>
    </source>
</evidence>